<dbReference type="Proteomes" id="UP000507536">
    <property type="component" value="Chromosome 11"/>
</dbReference>
<sequence length="143" mass="17017">MYGITYTNNLFASHFQSYIYQTLSRFYGYTDSSFLLIYDLSNNFFCIFIHSIAECNLYASFHSNICTYILICLCYCNKCNLNVENEIALRIYKKLNLVNIQTKVYRLYLHSNYNFFPNIFLTQNDKEGIQKFINSVRKEVTNE</sequence>
<name>A0A1C6YH43_PLACE</name>
<evidence type="ECO:0000313" key="1">
    <source>
        <dbReference type="EMBL" id="SCM22638.1"/>
    </source>
</evidence>
<reference evidence="1 2" key="1">
    <citation type="submission" date="2016-08" db="EMBL/GenBank/DDBJ databases">
        <authorList>
            <consortium name="Pathogen Informatics"/>
        </authorList>
    </citation>
    <scope>NUCLEOTIDE SEQUENCE [LARGE SCALE GENOMIC DNA]</scope>
    <source>
        <strain evidence="1 2">DS</strain>
    </source>
</reference>
<proteinExistence type="predicted"/>
<dbReference type="EMBL" id="LT608191">
    <property type="protein sequence ID" value="SCM22638.1"/>
    <property type="molecule type" value="Genomic_DNA"/>
</dbReference>
<accession>A0A1C6YH43</accession>
<organism evidence="1 2">
    <name type="scientific">Plasmodium chabaudi adami</name>
    <dbReference type="NCBI Taxonomy" id="5826"/>
    <lineage>
        <taxon>Eukaryota</taxon>
        <taxon>Sar</taxon>
        <taxon>Alveolata</taxon>
        <taxon>Apicomplexa</taxon>
        <taxon>Aconoidasida</taxon>
        <taxon>Haemosporida</taxon>
        <taxon>Plasmodiidae</taxon>
        <taxon>Plasmodium</taxon>
        <taxon>Plasmodium (Vinckeia)</taxon>
    </lineage>
</organism>
<evidence type="ECO:0000313" key="2">
    <source>
        <dbReference type="Proteomes" id="UP000507536"/>
    </source>
</evidence>
<dbReference type="AlphaFoldDB" id="A0A1C6YH43"/>
<protein>
    <submittedName>
        <fullName evidence="1">Uncharacterized protein</fullName>
    </submittedName>
</protein>
<gene>
    <name evidence="1" type="ORF">PCHDS_000289200</name>
</gene>